<evidence type="ECO:0000259" key="11">
    <source>
        <dbReference type="Pfam" id="PF00155"/>
    </source>
</evidence>
<dbReference type="FunFam" id="3.40.640.10:FF:000006">
    <property type="entry name" value="5-aminolevulinate synthase, mitochondrial"/>
    <property type="match status" value="1"/>
</dbReference>
<evidence type="ECO:0000256" key="5">
    <source>
        <dbReference type="ARBA" id="ARBA00022679"/>
    </source>
</evidence>
<comment type="subunit">
    <text evidence="4 10">Homodimer.</text>
</comment>
<evidence type="ECO:0000313" key="12">
    <source>
        <dbReference type="EMBL" id="PWA13194.1"/>
    </source>
</evidence>
<comment type="cofactor">
    <cofactor evidence="1 9 10">
        <name>pyridoxal 5'-phosphate</name>
        <dbReference type="ChEBI" id="CHEBI:597326"/>
    </cofactor>
</comment>
<sequence>MNSYHFYHNELQRLRDHHIYREMRTIESLDGAVTVIDGKEIIQFASNNYLGFATHPRLIAASIAATRDFGTGSGGSRLITGNFRLHEQLEKKIATFKGTEKALLFSSGYLANVGAVSALLDEGDVIFSDELNHASIIDGCRLSKAKTVIYKHLQTNDLEEKMRKFSGRKKLIVTDGVFSMDGDIAPLPEITRLAKKYDAMVMVDDAHATGVIGKGTAEYYGLENKVDLTIGTLSKAIGTEGGFAAGSETLIDYLKNKSRPFIFQTSLSPGVIAAASEAFRLLEEEPHHVKKLLNNAAFVRNELVRMGFKVIEGNTPIVAVLIGEEEKALLFAEKLYECGIYAPAIRTPTVPKGKSRIRITLMATHQQEQIDHLLNAFLHAGKELGVLPSFASSLTGGVSDSRFFCYGH</sequence>
<dbReference type="EMBL" id="QCZG01000002">
    <property type="protein sequence ID" value="PWA13194.1"/>
    <property type="molecule type" value="Genomic_DNA"/>
</dbReference>
<comment type="catalytic activity">
    <reaction evidence="8 10">
        <text>6-carboxyhexanoyl-[ACP] + L-alanine + H(+) = (8S)-8-amino-7-oxononanoate + holo-[ACP] + CO2</text>
        <dbReference type="Rhea" id="RHEA:42288"/>
        <dbReference type="Rhea" id="RHEA-COMP:9685"/>
        <dbReference type="Rhea" id="RHEA-COMP:9955"/>
        <dbReference type="ChEBI" id="CHEBI:15378"/>
        <dbReference type="ChEBI" id="CHEBI:16526"/>
        <dbReference type="ChEBI" id="CHEBI:57972"/>
        <dbReference type="ChEBI" id="CHEBI:64479"/>
        <dbReference type="ChEBI" id="CHEBI:78846"/>
        <dbReference type="ChEBI" id="CHEBI:149468"/>
        <dbReference type="EC" id="2.3.1.47"/>
    </reaction>
</comment>
<comment type="caution">
    <text evidence="12">The sequence shown here is derived from an EMBL/GenBank/DDBJ whole genome shotgun (WGS) entry which is preliminary data.</text>
</comment>
<dbReference type="PANTHER" id="PTHR13693">
    <property type="entry name" value="CLASS II AMINOTRANSFERASE/8-AMINO-7-OXONONANOATE SYNTHASE"/>
    <property type="match status" value="1"/>
</dbReference>
<dbReference type="UniPathway" id="UPA00078"/>
<evidence type="ECO:0000256" key="1">
    <source>
        <dbReference type="ARBA" id="ARBA00001933"/>
    </source>
</evidence>
<dbReference type="NCBIfam" id="TIGR00858">
    <property type="entry name" value="bioF"/>
    <property type="match status" value="1"/>
</dbReference>
<evidence type="ECO:0000256" key="7">
    <source>
        <dbReference type="ARBA" id="ARBA00022898"/>
    </source>
</evidence>
<dbReference type="SUPFAM" id="SSF53383">
    <property type="entry name" value="PLP-dependent transferases"/>
    <property type="match status" value="1"/>
</dbReference>
<evidence type="ECO:0000256" key="6">
    <source>
        <dbReference type="ARBA" id="ARBA00022756"/>
    </source>
</evidence>
<dbReference type="PROSITE" id="PS00599">
    <property type="entry name" value="AA_TRANSFER_CLASS_2"/>
    <property type="match status" value="1"/>
</dbReference>
<dbReference type="InterPro" id="IPR004839">
    <property type="entry name" value="Aminotransferase_I/II_large"/>
</dbReference>
<keyword evidence="6" id="KW-0093">Biotin biosynthesis</keyword>
<dbReference type="PANTHER" id="PTHR13693:SF3">
    <property type="entry name" value="LD36009P"/>
    <property type="match status" value="1"/>
</dbReference>
<keyword evidence="7 9" id="KW-0663">Pyridoxal phosphate</keyword>
<dbReference type="CDD" id="cd06454">
    <property type="entry name" value="KBL_like"/>
    <property type="match status" value="1"/>
</dbReference>
<dbReference type="AlphaFoldDB" id="A0A2U1K7J5"/>
<evidence type="ECO:0000256" key="9">
    <source>
        <dbReference type="PIRSR" id="PIRSR604723-51"/>
    </source>
</evidence>
<evidence type="ECO:0000256" key="3">
    <source>
        <dbReference type="ARBA" id="ARBA00010008"/>
    </source>
</evidence>
<dbReference type="GO" id="GO:0009102">
    <property type="term" value="P:biotin biosynthetic process"/>
    <property type="evidence" value="ECO:0007669"/>
    <property type="project" value="UniProtKB-UniRule"/>
</dbReference>
<dbReference type="Gene3D" id="3.90.1150.10">
    <property type="entry name" value="Aspartate Aminotransferase, domain 1"/>
    <property type="match status" value="1"/>
</dbReference>
<evidence type="ECO:0000256" key="8">
    <source>
        <dbReference type="ARBA" id="ARBA00047715"/>
    </source>
</evidence>
<dbReference type="OrthoDB" id="9807157at2"/>
<evidence type="ECO:0000313" key="13">
    <source>
        <dbReference type="Proteomes" id="UP000245998"/>
    </source>
</evidence>
<dbReference type="InterPro" id="IPR001917">
    <property type="entry name" value="Aminotrans_II_pyridoxalP_BS"/>
</dbReference>
<dbReference type="InterPro" id="IPR015422">
    <property type="entry name" value="PyrdxlP-dep_Trfase_small"/>
</dbReference>
<dbReference type="NCBIfam" id="NF005394">
    <property type="entry name" value="PRK06939.1"/>
    <property type="match status" value="1"/>
</dbReference>
<name>A0A2U1K7J5_9BACI</name>
<organism evidence="12 13">
    <name type="scientific">Pueribacillus theae</name>
    <dbReference type="NCBI Taxonomy" id="2171751"/>
    <lineage>
        <taxon>Bacteria</taxon>
        <taxon>Bacillati</taxon>
        <taxon>Bacillota</taxon>
        <taxon>Bacilli</taxon>
        <taxon>Bacillales</taxon>
        <taxon>Bacillaceae</taxon>
        <taxon>Pueribacillus</taxon>
    </lineage>
</organism>
<feature type="domain" description="Aminotransferase class I/classII large" evidence="11">
    <location>
        <begin position="40"/>
        <end position="377"/>
    </location>
</feature>
<dbReference type="InterPro" id="IPR004723">
    <property type="entry name" value="AONS_Archaea/Proteobacteria"/>
</dbReference>
<gene>
    <name evidence="12" type="ORF">DCC39_01725</name>
</gene>
<dbReference type="Pfam" id="PF00155">
    <property type="entry name" value="Aminotran_1_2"/>
    <property type="match status" value="1"/>
</dbReference>
<comment type="function">
    <text evidence="10">Catalyzes the decarboxylative condensation of pimeloyl-[acyl-carrier protein] and L-alanine to produce 8-amino-7-oxononanoate (AON), [acyl-carrier protein], and carbon dioxide.</text>
</comment>
<dbReference type="Gene3D" id="3.40.640.10">
    <property type="entry name" value="Type I PLP-dependent aspartate aminotransferase-like (Major domain)"/>
    <property type="match status" value="1"/>
</dbReference>
<dbReference type="GO" id="GO:0008710">
    <property type="term" value="F:8-amino-7-oxononanoate synthase activity"/>
    <property type="evidence" value="ECO:0007669"/>
    <property type="project" value="UniProtKB-UniRule"/>
</dbReference>
<comment type="pathway">
    <text evidence="2 10">Cofactor biosynthesis; biotin biosynthesis.</text>
</comment>
<accession>A0A2U1K7J5</accession>
<evidence type="ECO:0000256" key="4">
    <source>
        <dbReference type="ARBA" id="ARBA00011738"/>
    </source>
</evidence>
<proteinExistence type="inferred from homology"/>
<dbReference type="Proteomes" id="UP000245998">
    <property type="component" value="Unassembled WGS sequence"/>
</dbReference>
<keyword evidence="5 10" id="KW-0808">Transferase</keyword>
<reference evidence="12 13" key="1">
    <citation type="submission" date="2018-04" db="EMBL/GenBank/DDBJ databases">
        <title>Camelliibacillus theae gen. nov., sp. nov., isolated from Pu'er tea.</title>
        <authorList>
            <person name="Niu L."/>
        </authorList>
    </citation>
    <scope>NUCLEOTIDE SEQUENCE [LARGE SCALE GENOMIC DNA]</scope>
    <source>
        <strain evidence="12 13">T8</strain>
    </source>
</reference>
<dbReference type="EC" id="2.3.1.47" evidence="10"/>
<protein>
    <recommendedName>
        <fullName evidence="10">8-amino-7-ketopelargonate synthase</fullName>
        <ecNumber evidence="10">2.3.1.47</ecNumber>
    </recommendedName>
</protein>
<dbReference type="InterPro" id="IPR015421">
    <property type="entry name" value="PyrdxlP-dep_Trfase_major"/>
</dbReference>
<keyword evidence="13" id="KW-1185">Reference proteome</keyword>
<evidence type="ECO:0000256" key="10">
    <source>
        <dbReference type="RuleBase" id="RU003693"/>
    </source>
</evidence>
<comment type="similarity">
    <text evidence="3 10">Belongs to the class-II pyridoxal-phosphate-dependent aminotransferase family. BioF subfamily.</text>
</comment>
<feature type="modified residue" description="N6-(pyridoxal phosphate)lysine" evidence="9">
    <location>
        <position position="235"/>
    </location>
</feature>
<dbReference type="InterPro" id="IPR015424">
    <property type="entry name" value="PyrdxlP-dep_Trfase"/>
</dbReference>
<dbReference type="InterPro" id="IPR050087">
    <property type="entry name" value="AON_synthase_class-II"/>
</dbReference>
<dbReference type="RefSeq" id="WP_116553155.1">
    <property type="nucleotide sequence ID" value="NZ_QCZG01000002.1"/>
</dbReference>
<dbReference type="GO" id="GO:0030170">
    <property type="term" value="F:pyridoxal phosphate binding"/>
    <property type="evidence" value="ECO:0007669"/>
    <property type="project" value="InterPro"/>
</dbReference>
<evidence type="ECO:0000256" key="2">
    <source>
        <dbReference type="ARBA" id="ARBA00004746"/>
    </source>
</evidence>